<feature type="region of interest" description="Disordered" evidence="1">
    <location>
        <begin position="1"/>
        <end position="58"/>
    </location>
</feature>
<keyword evidence="3" id="KW-1185">Reference proteome</keyword>
<evidence type="ECO:0000313" key="3">
    <source>
        <dbReference type="Proteomes" id="UP000765509"/>
    </source>
</evidence>
<accession>A0A9Q3DDF4</accession>
<reference evidence="2" key="1">
    <citation type="submission" date="2021-03" db="EMBL/GenBank/DDBJ databases">
        <title>Draft genome sequence of rust myrtle Austropuccinia psidii MF-1, a brazilian biotype.</title>
        <authorList>
            <person name="Quecine M.C."/>
            <person name="Pachon D.M.R."/>
            <person name="Bonatelli M.L."/>
            <person name="Correr F.H."/>
            <person name="Franceschini L.M."/>
            <person name="Leite T.F."/>
            <person name="Margarido G.R.A."/>
            <person name="Almeida C.A."/>
            <person name="Ferrarezi J.A."/>
            <person name="Labate C.A."/>
        </authorList>
    </citation>
    <scope>NUCLEOTIDE SEQUENCE</scope>
    <source>
        <strain evidence="2">MF-1</strain>
    </source>
</reference>
<feature type="region of interest" description="Disordered" evidence="1">
    <location>
        <begin position="95"/>
        <end position="125"/>
    </location>
</feature>
<gene>
    <name evidence="2" type="ORF">O181_041034</name>
</gene>
<sequence>MVHKRNGSNYSIQPDGCGQGRGKTSTRYGKSSSRKTCLEDARVAPHSPRSVPTNFDVNSEPELIEGNILRAEQFPRASNGNISVPIQKLVQRSQRRGVGNMPKPLAGGHELLLTRQELSGRRRRA</sequence>
<evidence type="ECO:0000256" key="1">
    <source>
        <dbReference type="SAM" id="MobiDB-lite"/>
    </source>
</evidence>
<dbReference type="AlphaFoldDB" id="A0A9Q3DDF4"/>
<dbReference type="Proteomes" id="UP000765509">
    <property type="component" value="Unassembled WGS sequence"/>
</dbReference>
<feature type="compositionally biased region" description="Polar residues" evidence="1">
    <location>
        <begin position="22"/>
        <end position="35"/>
    </location>
</feature>
<name>A0A9Q3DDF4_9BASI</name>
<dbReference type="EMBL" id="AVOT02016261">
    <property type="protein sequence ID" value="MBW0501319.1"/>
    <property type="molecule type" value="Genomic_DNA"/>
</dbReference>
<protein>
    <submittedName>
        <fullName evidence="2">Uncharacterized protein</fullName>
    </submittedName>
</protein>
<organism evidence="2 3">
    <name type="scientific">Austropuccinia psidii MF-1</name>
    <dbReference type="NCBI Taxonomy" id="1389203"/>
    <lineage>
        <taxon>Eukaryota</taxon>
        <taxon>Fungi</taxon>
        <taxon>Dikarya</taxon>
        <taxon>Basidiomycota</taxon>
        <taxon>Pucciniomycotina</taxon>
        <taxon>Pucciniomycetes</taxon>
        <taxon>Pucciniales</taxon>
        <taxon>Sphaerophragmiaceae</taxon>
        <taxon>Austropuccinia</taxon>
    </lineage>
</organism>
<proteinExistence type="predicted"/>
<comment type="caution">
    <text evidence="2">The sequence shown here is derived from an EMBL/GenBank/DDBJ whole genome shotgun (WGS) entry which is preliminary data.</text>
</comment>
<evidence type="ECO:0000313" key="2">
    <source>
        <dbReference type="EMBL" id="MBW0501319.1"/>
    </source>
</evidence>